<sequence length="299" mass="35319">MNKIKKFNNIVRSGLLPLYLRKRMSISQDVSLNKAYYWLNKHYGKQVKKYICAAKGKDSEGQKKDGRNIVWLYWAQGFEQAPEFVKSTIQSTIDHLQGYDVRIVSEENLFSYVEFPDYILKKWKEGIISQTHFSDLVRLQLLIEHGGLWLDSTVLTTVTAIPDYMSEANLFFYSNLTRLSITGSNWLIFSKFSKNITLTVTRDILFEYWQNRNALSDYFLMHHVLTLVVNEYPEDIKMMPIVSNQQPHVLVSELFKEFNQNVYFEYCELSAFHKLNYKMMIPTDVKGTYYEHLIVDRKF</sequence>
<dbReference type="InterPro" id="IPR008441">
    <property type="entry name" value="AfumC-like_glycosyl_Trfase"/>
</dbReference>
<evidence type="ECO:0000313" key="2">
    <source>
        <dbReference type="Proteomes" id="UP000292886"/>
    </source>
</evidence>
<dbReference type="RefSeq" id="WP_133364156.1">
    <property type="nucleotide sequence ID" value="NZ_CP037940.1"/>
</dbReference>
<accession>A0A4P6YW22</accession>
<name>A0A4P6YW22_9LACO</name>
<dbReference type="SUPFAM" id="SSF53448">
    <property type="entry name" value="Nucleotide-diphospho-sugar transferases"/>
    <property type="match status" value="1"/>
</dbReference>
<gene>
    <name evidence="1" type="ORF">EQG49_11755</name>
</gene>
<dbReference type="Gene3D" id="3.90.550.20">
    <property type="match status" value="1"/>
</dbReference>
<protein>
    <submittedName>
        <fullName evidence="1">Capsular biosynthesis protein</fullName>
    </submittedName>
</protein>
<dbReference type="KEGG" id="wei:EQG49_11755"/>
<dbReference type="OrthoDB" id="9802881at2"/>
<dbReference type="InterPro" id="IPR029044">
    <property type="entry name" value="Nucleotide-diphossugar_trans"/>
</dbReference>
<keyword evidence="2" id="KW-1185">Reference proteome</keyword>
<dbReference type="EMBL" id="CP037940">
    <property type="protein sequence ID" value="QBO37079.1"/>
    <property type="molecule type" value="Genomic_DNA"/>
</dbReference>
<dbReference type="GO" id="GO:0016757">
    <property type="term" value="F:glycosyltransferase activity"/>
    <property type="evidence" value="ECO:0007669"/>
    <property type="project" value="InterPro"/>
</dbReference>
<dbReference type="Pfam" id="PF05704">
    <property type="entry name" value="Caps_synth"/>
    <property type="match status" value="1"/>
</dbReference>
<dbReference type="AlphaFoldDB" id="A0A4P6YW22"/>
<reference evidence="2" key="1">
    <citation type="submission" date="2019-03" db="EMBL/GenBank/DDBJ databases">
        <title>Weissella sp. 26KH-42 Genome sequencing.</title>
        <authorList>
            <person name="Heo J."/>
            <person name="Kim S.-J."/>
            <person name="Kim J.-S."/>
            <person name="Hong S.-B."/>
            <person name="Kwon S.-W."/>
        </authorList>
    </citation>
    <scope>NUCLEOTIDE SEQUENCE [LARGE SCALE GENOMIC DNA]</scope>
    <source>
        <strain evidence="2">26KH-42</strain>
    </source>
</reference>
<proteinExistence type="predicted"/>
<evidence type="ECO:0000313" key="1">
    <source>
        <dbReference type="EMBL" id="QBO37079.1"/>
    </source>
</evidence>
<dbReference type="Proteomes" id="UP000292886">
    <property type="component" value="Chromosome"/>
</dbReference>
<organism evidence="1 2">
    <name type="scientific">Periweissella cryptocerci</name>
    <dbReference type="NCBI Taxonomy" id="2506420"/>
    <lineage>
        <taxon>Bacteria</taxon>
        <taxon>Bacillati</taxon>
        <taxon>Bacillota</taxon>
        <taxon>Bacilli</taxon>
        <taxon>Lactobacillales</taxon>
        <taxon>Lactobacillaceae</taxon>
        <taxon>Periweissella</taxon>
    </lineage>
</organism>